<reference evidence="3" key="1">
    <citation type="submission" date="2024-01" db="EMBL/GenBank/DDBJ databases">
        <authorList>
            <person name="Webb A."/>
        </authorList>
    </citation>
    <scope>NUCLEOTIDE SEQUENCE</scope>
    <source>
        <strain evidence="3">Pm1</strain>
    </source>
</reference>
<dbReference type="AlphaFoldDB" id="A0AAV1T9P9"/>
<evidence type="ECO:0000256" key="1">
    <source>
        <dbReference type="PROSITE-ProRule" id="PRU00047"/>
    </source>
</evidence>
<gene>
    <name evidence="3" type="ORF">PM001_LOCUS4359</name>
</gene>
<name>A0AAV1T9P9_9STRA</name>
<dbReference type="PROSITE" id="PS50158">
    <property type="entry name" value="ZF_CCHC"/>
    <property type="match status" value="1"/>
</dbReference>
<dbReference type="Pfam" id="PF00098">
    <property type="entry name" value="zf-CCHC"/>
    <property type="match status" value="1"/>
</dbReference>
<evidence type="ECO:0000313" key="4">
    <source>
        <dbReference type="Proteomes" id="UP001162060"/>
    </source>
</evidence>
<keyword evidence="1" id="KW-0863">Zinc-finger</keyword>
<dbReference type="SUPFAM" id="SSF57756">
    <property type="entry name" value="Retrovirus zinc finger-like domains"/>
    <property type="match status" value="1"/>
</dbReference>
<dbReference type="GO" id="GO:0003676">
    <property type="term" value="F:nucleic acid binding"/>
    <property type="evidence" value="ECO:0007669"/>
    <property type="project" value="InterPro"/>
</dbReference>
<dbReference type="Pfam" id="PF14223">
    <property type="entry name" value="Retrotran_gag_2"/>
    <property type="match status" value="1"/>
</dbReference>
<evidence type="ECO:0000313" key="3">
    <source>
        <dbReference type="EMBL" id="CAK7911404.1"/>
    </source>
</evidence>
<comment type="caution">
    <text evidence="3">The sequence shown here is derived from an EMBL/GenBank/DDBJ whole genome shotgun (WGS) entry which is preliminary data.</text>
</comment>
<dbReference type="InterPro" id="IPR036875">
    <property type="entry name" value="Znf_CCHC_sf"/>
</dbReference>
<keyword evidence="1" id="KW-0862">Zinc</keyword>
<feature type="domain" description="CCHC-type" evidence="2">
    <location>
        <begin position="128"/>
        <end position="141"/>
    </location>
</feature>
<protein>
    <recommendedName>
        <fullName evidence="2">CCHC-type domain-containing protein</fullName>
    </recommendedName>
</protein>
<dbReference type="SMART" id="SM00343">
    <property type="entry name" value="ZnF_C2HC"/>
    <property type="match status" value="1"/>
</dbReference>
<keyword evidence="1" id="KW-0479">Metal-binding</keyword>
<dbReference type="Gene3D" id="4.10.60.10">
    <property type="entry name" value="Zinc finger, CCHC-type"/>
    <property type="match status" value="1"/>
</dbReference>
<accession>A0AAV1T9P9</accession>
<dbReference type="GO" id="GO:0008270">
    <property type="term" value="F:zinc ion binding"/>
    <property type="evidence" value="ECO:0007669"/>
    <property type="project" value="UniProtKB-KW"/>
</dbReference>
<dbReference type="EMBL" id="CAKLBY020000036">
    <property type="protein sequence ID" value="CAK7911404.1"/>
    <property type="molecule type" value="Genomic_DNA"/>
</dbReference>
<proteinExistence type="predicted"/>
<dbReference type="Proteomes" id="UP001162060">
    <property type="component" value="Unassembled WGS sequence"/>
</dbReference>
<evidence type="ECO:0000259" key="2">
    <source>
        <dbReference type="PROSITE" id="PS50158"/>
    </source>
</evidence>
<sequence>MASRLWLKKKFASFKHTASDMTSHVMELEQLVLKMNEAECGLSEEDMCATMLRSLPISCESLVQAFRISVTTFSFTDLVSTIIAEEIRKKDSSRFEEGKALHIGKCIDKSMPTKKNGGQRNKVSKVQCSKCGKRGHFARDCWAKPSGSDEVHEDHSDFAFNVSEDITSDCWIMDSGATAHMCKDRLFCRICRNDVGTECAERQE</sequence>
<organism evidence="3 4">
    <name type="scientific">Peronospora matthiolae</name>
    <dbReference type="NCBI Taxonomy" id="2874970"/>
    <lineage>
        <taxon>Eukaryota</taxon>
        <taxon>Sar</taxon>
        <taxon>Stramenopiles</taxon>
        <taxon>Oomycota</taxon>
        <taxon>Peronosporomycetes</taxon>
        <taxon>Peronosporales</taxon>
        <taxon>Peronosporaceae</taxon>
        <taxon>Peronospora</taxon>
    </lineage>
</organism>
<dbReference type="InterPro" id="IPR001878">
    <property type="entry name" value="Znf_CCHC"/>
</dbReference>